<name>A0AAJ1BAG6_9ACTO</name>
<proteinExistence type="inferred from homology"/>
<evidence type="ECO:0000256" key="2">
    <source>
        <dbReference type="SAM" id="MobiDB-lite"/>
    </source>
</evidence>
<dbReference type="RefSeq" id="WP_024059342.1">
    <property type="nucleotide sequence ID" value="NZ_JAGZVZ010000011.1"/>
</dbReference>
<dbReference type="EMBL" id="JAKNHJ010000003">
    <property type="protein sequence ID" value="MCG4617322.1"/>
    <property type="molecule type" value="Genomic_DNA"/>
</dbReference>
<evidence type="ECO:0000313" key="4">
    <source>
        <dbReference type="Proteomes" id="UP001200537"/>
    </source>
</evidence>
<reference evidence="3" key="1">
    <citation type="submission" date="2022-01" db="EMBL/GenBank/DDBJ databases">
        <title>Collection of gut derived symbiotic bacterial strains cultured from healthy donors.</title>
        <authorList>
            <person name="Lin H."/>
            <person name="Kohout C."/>
            <person name="Waligurski E."/>
            <person name="Pamer E.G."/>
        </authorList>
    </citation>
    <scope>NUCLEOTIDE SEQUENCE</scope>
    <source>
        <strain evidence="3">DFI.7.46</strain>
    </source>
</reference>
<evidence type="ECO:0000313" key="3">
    <source>
        <dbReference type="EMBL" id="MCG4617322.1"/>
    </source>
</evidence>
<dbReference type="AlphaFoldDB" id="A0AAJ1BAG6"/>
<gene>
    <name evidence="3" type="ORF">L0M99_02255</name>
</gene>
<organism evidence="3 4">
    <name type="scientific">Varibaculum cambriense</name>
    <dbReference type="NCBI Taxonomy" id="184870"/>
    <lineage>
        <taxon>Bacteria</taxon>
        <taxon>Bacillati</taxon>
        <taxon>Actinomycetota</taxon>
        <taxon>Actinomycetes</taxon>
        <taxon>Actinomycetales</taxon>
        <taxon>Actinomycetaceae</taxon>
        <taxon>Varibaculum</taxon>
    </lineage>
</organism>
<feature type="compositionally biased region" description="Acidic residues" evidence="2">
    <location>
        <begin position="147"/>
        <end position="156"/>
    </location>
</feature>
<comment type="similarity">
    <text evidence="1">Belongs to the asp23 family.</text>
</comment>
<protein>
    <submittedName>
        <fullName evidence="3">Asp23/Gls24 family envelope stress response protein</fullName>
    </submittedName>
</protein>
<sequence>MANSKQDKKTPTVVPTAEEAKELIPANNVAEDQGQGLTTVADQVVAKVAGLAIKEIPGVYDLGNSAARALGALRSKVGASESITQGISVEIGQTQTALDVVLIVEYPYPVHEVADKVREAIFSAIEGLVGLEVTEVNIKVTDVHVPDDDDNEEDEDQKDKKDLK</sequence>
<dbReference type="PANTHER" id="PTHR34297:SF3">
    <property type="entry name" value="ALKALINE SHOCK PROTEIN 23"/>
    <property type="match status" value="1"/>
</dbReference>
<dbReference type="Proteomes" id="UP001200537">
    <property type="component" value="Unassembled WGS sequence"/>
</dbReference>
<dbReference type="Pfam" id="PF03780">
    <property type="entry name" value="Asp23"/>
    <property type="match status" value="1"/>
</dbReference>
<comment type="caution">
    <text evidence="3">The sequence shown here is derived from an EMBL/GenBank/DDBJ whole genome shotgun (WGS) entry which is preliminary data.</text>
</comment>
<evidence type="ECO:0000256" key="1">
    <source>
        <dbReference type="ARBA" id="ARBA00005721"/>
    </source>
</evidence>
<feature type="region of interest" description="Disordered" evidence="2">
    <location>
        <begin position="142"/>
        <end position="164"/>
    </location>
</feature>
<dbReference type="PANTHER" id="PTHR34297">
    <property type="entry name" value="HYPOTHETICAL CYTOSOLIC PROTEIN-RELATED"/>
    <property type="match status" value="1"/>
</dbReference>
<dbReference type="InterPro" id="IPR005531">
    <property type="entry name" value="Asp23"/>
</dbReference>
<accession>A0AAJ1BAG6</accession>